<evidence type="ECO:0000256" key="6">
    <source>
        <dbReference type="ARBA" id="ARBA00023242"/>
    </source>
</evidence>
<gene>
    <name evidence="8" type="ORF">HCN44_003214</name>
</gene>
<evidence type="ECO:0000256" key="5">
    <source>
        <dbReference type="ARBA" id="ARBA00022687"/>
    </source>
</evidence>
<dbReference type="PANTHER" id="PTHR14482">
    <property type="entry name" value="CHROMOSOME 12 ORF 43 HOMOLOG"/>
    <property type="match status" value="1"/>
</dbReference>
<dbReference type="PANTHER" id="PTHR14482:SF0">
    <property type="entry name" value="PROTEIN CUSTOS"/>
    <property type="match status" value="1"/>
</dbReference>
<keyword evidence="9" id="KW-1185">Reference proteome</keyword>
<name>A0A835CKQ8_APHGI</name>
<evidence type="ECO:0000256" key="3">
    <source>
        <dbReference type="ARBA" id="ARBA00013465"/>
    </source>
</evidence>
<dbReference type="GO" id="GO:0016055">
    <property type="term" value="P:Wnt signaling pathway"/>
    <property type="evidence" value="ECO:0007669"/>
    <property type="project" value="UniProtKB-KW"/>
</dbReference>
<reference evidence="8 9" key="1">
    <citation type="submission" date="2020-08" db="EMBL/GenBank/DDBJ databases">
        <title>Aphidius gifuensis genome sequencing and assembly.</title>
        <authorList>
            <person name="Du Z."/>
        </authorList>
    </citation>
    <scope>NUCLEOTIDE SEQUENCE [LARGE SCALE GENOMIC DNA]</scope>
    <source>
        <strain evidence="8">YNYX2018</strain>
        <tissue evidence="8">Adults</tissue>
    </source>
</reference>
<evidence type="ECO:0000256" key="4">
    <source>
        <dbReference type="ARBA" id="ARBA00022473"/>
    </source>
</evidence>
<comment type="subcellular location">
    <subcellularLocation>
        <location evidence="1">Nucleus envelope</location>
    </subcellularLocation>
</comment>
<dbReference type="Pfam" id="PF23999">
    <property type="entry name" value="CUSTOS"/>
    <property type="match status" value="1"/>
</dbReference>
<feature type="coiled-coil region" evidence="7">
    <location>
        <begin position="71"/>
        <end position="98"/>
    </location>
</feature>
<evidence type="ECO:0000256" key="2">
    <source>
        <dbReference type="ARBA" id="ARBA00008632"/>
    </source>
</evidence>
<keyword evidence="5" id="KW-0879">Wnt signaling pathway</keyword>
<accession>A0A835CKQ8</accession>
<protein>
    <recommendedName>
        <fullName evidence="3">Protein CUSTOS</fullName>
    </recommendedName>
</protein>
<dbReference type="InterPro" id="IPR026694">
    <property type="entry name" value="CUSTOS"/>
</dbReference>
<evidence type="ECO:0000313" key="9">
    <source>
        <dbReference type="Proteomes" id="UP000639338"/>
    </source>
</evidence>
<comment type="similarity">
    <text evidence="2">Belongs to the CUSTOS family.</text>
</comment>
<dbReference type="GO" id="GO:0005635">
    <property type="term" value="C:nuclear envelope"/>
    <property type="evidence" value="ECO:0007669"/>
    <property type="project" value="UniProtKB-SubCell"/>
</dbReference>
<comment type="caution">
    <text evidence="8">The sequence shown here is derived from an EMBL/GenBank/DDBJ whole genome shotgun (WGS) entry which is preliminary data.</text>
</comment>
<evidence type="ECO:0000313" key="8">
    <source>
        <dbReference type="EMBL" id="KAF7987452.1"/>
    </source>
</evidence>
<keyword evidence="7" id="KW-0175">Coiled coil</keyword>
<evidence type="ECO:0000256" key="1">
    <source>
        <dbReference type="ARBA" id="ARBA00004259"/>
    </source>
</evidence>
<keyword evidence="4" id="KW-0217">Developmental protein</keyword>
<dbReference type="AlphaFoldDB" id="A0A835CKQ8"/>
<dbReference type="OrthoDB" id="8196889at2759"/>
<sequence length="190" mass="21811">MSDSDSSEDKFSKKAIQESMGSLFLQCDKNNESTTSSSSVKASLRINQSENDFVNFGVTKNYQENVAKKLSEILERDIEVEENNVENKKKSKKKKTKKHNDSVGVKLFNESKTILTNNNDDLLIDNPNINNKRKLICKKNNVNLASRCKEAAVDPDWILNKCEIKYWNERPKGLVYKYKKMPNGLLIEQQ</sequence>
<organism evidence="8 9">
    <name type="scientific">Aphidius gifuensis</name>
    <name type="common">Parasitoid wasp</name>
    <dbReference type="NCBI Taxonomy" id="684658"/>
    <lineage>
        <taxon>Eukaryota</taxon>
        <taxon>Metazoa</taxon>
        <taxon>Ecdysozoa</taxon>
        <taxon>Arthropoda</taxon>
        <taxon>Hexapoda</taxon>
        <taxon>Insecta</taxon>
        <taxon>Pterygota</taxon>
        <taxon>Neoptera</taxon>
        <taxon>Endopterygota</taxon>
        <taxon>Hymenoptera</taxon>
        <taxon>Apocrita</taxon>
        <taxon>Ichneumonoidea</taxon>
        <taxon>Braconidae</taxon>
        <taxon>Aphidiinae</taxon>
        <taxon>Aphidius</taxon>
    </lineage>
</organism>
<dbReference type="EMBL" id="JACMRX010000006">
    <property type="protein sequence ID" value="KAF7987452.1"/>
    <property type="molecule type" value="Genomic_DNA"/>
</dbReference>
<evidence type="ECO:0000256" key="7">
    <source>
        <dbReference type="SAM" id="Coils"/>
    </source>
</evidence>
<dbReference type="Proteomes" id="UP000639338">
    <property type="component" value="Unassembled WGS sequence"/>
</dbReference>
<proteinExistence type="inferred from homology"/>
<keyword evidence="6" id="KW-0539">Nucleus</keyword>